<evidence type="ECO:0000313" key="4">
    <source>
        <dbReference type="EMBL" id="KAA0150404.1"/>
    </source>
</evidence>
<evidence type="ECO:0000313" key="8">
    <source>
        <dbReference type="Proteomes" id="UP000323011"/>
    </source>
</evidence>
<feature type="domain" description="GAF" evidence="2">
    <location>
        <begin position="298"/>
        <end position="449"/>
    </location>
</feature>
<sequence length="492" mass="51811">MASASEERFAHDAGEYLRSKNFKTMCEWMTAEVLFAKPEDPLAHLSALTAAKLKARNGAPFDPTEPDRLLAGVYSLPPDVGSAVGSDPEPAPPSTSVAAVAPASAASFAERVLEASRAISSELDPVKAADSIVKHACQALHCERATLWSLDESRPGTLLAMVTLDEAVRAVQVSVGSGIVGAVAESGTPIRIADAYADSRFNPDVDRDTGFRTGSIMAHPVRDAGGNIVGVLQAMNRLADGSHGEPAPGGFTDADESLCAMLSLHIGVALRNVMVFESAVRARAKTDATLSLVRALHESAPSASSLMFSIHSKTPRIVDAERCSLFLADHQHSELWAIQGEVDVRMPMDRGFIGHVATTKATLNVPDAYADARWSGEAMDKKSGFRTKAVLCMPLLGSGGRLVGVVQCINKVPSSGREAFDRQDEEVLATLLALVAPIIEKSALFRSHSSAAADAEGSEFSGRAMTGDHAASAAASAQPAIAEEEEEEEDEG</sequence>
<evidence type="ECO:0000259" key="2">
    <source>
        <dbReference type="SMART" id="SM00065"/>
    </source>
</evidence>
<dbReference type="SMART" id="SM00065">
    <property type="entry name" value="GAF"/>
    <property type="match status" value="2"/>
</dbReference>
<dbReference type="Pfam" id="PF01590">
    <property type="entry name" value="GAF"/>
    <property type="match status" value="2"/>
</dbReference>
<dbReference type="EMBL" id="VLTN01000044">
    <property type="protein sequence ID" value="KAA0149333.1"/>
    <property type="molecule type" value="Genomic_DNA"/>
</dbReference>
<dbReference type="EMBL" id="VLTM01000074">
    <property type="protein sequence ID" value="KAA0157918.1"/>
    <property type="molecule type" value="Genomic_DNA"/>
</dbReference>
<protein>
    <recommendedName>
        <fullName evidence="2">GAF domain-containing protein</fullName>
    </recommendedName>
</protein>
<evidence type="ECO:0000313" key="10">
    <source>
        <dbReference type="Proteomes" id="UP000325113"/>
    </source>
</evidence>
<feature type="domain" description="GAF" evidence="2">
    <location>
        <begin position="124"/>
        <end position="280"/>
    </location>
</feature>
<dbReference type="OMA" id="VDIRIPW"/>
<keyword evidence="8" id="KW-1185">Reference proteome</keyword>
<dbReference type="EMBL" id="VLTO01000034">
    <property type="protein sequence ID" value="KAA0173369.1"/>
    <property type="molecule type" value="Genomic_DNA"/>
</dbReference>
<evidence type="ECO:0000313" key="6">
    <source>
        <dbReference type="EMBL" id="KAA0173369.1"/>
    </source>
</evidence>
<dbReference type="EMBL" id="VLTL01000232">
    <property type="protein sequence ID" value="KAA0150404.1"/>
    <property type="molecule type" value="Genomic_DNA"/>
</dbReference>
<dbReference type="AlphaFoldDB" id="A0A5A8C8D5"/>
<dbReference type="InterPro" id="IPR003018">
    <property type="entry name" value="GAF"/>
</dbReference>
<accession>A0A5A8C8D5</accession>
<dbReference type="InterPro" id="IPR029016">
    <property type="entry name" value="GAF-like_dom_sf"/>
</dbReference>
<feature type="region of interest" description="Disordered" evidence="1">
    <location>
        <begin position="455"/>
        <end position="492"/>
    </location>
</feature>
<feature type="compositionally biased region" description="Low complexity" evidence="1">
    <location>
        <begin position="470"/>
        <end position="481"/>
    </location>
</feature>
<evidence type="ECO:0000313" key="3">
    <source>
        <dbReference type="EMBL" id="KAA0149333.1"/>
    </source>
</evidence>
<evidence type="ECO:0000256" key="1">
    <source>
        <dbReference type="SAM" id="MobiDB-lite"/>
    </source>
</evidence>
<dbReference type="OrthoDB" id="74705at2759"/>
<reference evidence="7 8" key="1">
    <citation type="submission" date="2019-07" db="EMBL/GenBank/DDBJ databases">
        <title>Genomes of Cafeteria roenbergensis.</title>
        <authorList>
            <person name="Fischer M.G."/>
            <person name="Hackl T."/>
            <person name="Roman M."/>
        </authorList>
    </citation>
    <scope>NUCLEOTIDE SEQUENCE [LARGE SCALE GENOMIC DNA]</scope>
    <source>
        <strain evidence="3 8">BVI</strain>
        <strain evidence="5 10">Cflag</strain>
        <strain evidence="6 7">E4-10P</strain>
        <strain evidence="4 9">RCC970-E3</strain>
    </source>
</reference>
<feature type="compositionally biased region" description="Acidic residues" evidence="1">
    <location>
        <begin position="482"/>
        <end position="492"/>
    </location>
</feature>
<evidence type="ECO:0000313" key="5">
    <source>
        <dbReference type="EMBL" id="KAA0157918.1"/>
    </source>
</evidence>
<evidence type="ECO:0000313" key="9">
    <source>
        <dbReference type="Proteomes" id="UP000324907"/>
    </source>
</evidence>
<dbReference type="Proteomes" id="UP000322899">
    <property type="component" value="Unassembled WGS sequence"/>
</dbReference>
<name>A0A5A8C8D5_CAFRO</name>
<dbReference type="Proteomes" id="UP000325113">
    <property type="component" value="Unassembled WGS sequence"/>
</dbReference>
<evidence type="ECO:0000313" key="7">
    <source>
        <dbReference type="Proteomes" id="UP000322899"/>
    </source>
</evidence>
<dbReference type="SUPFAM" id="SSF55781">
    <property type="entry name" value="GAF domain-like"/>
    <property type="match status" value="2"/>
</dbReference>
<comment type="caution">
    <text evidence="3">The sequence shown here is derived from an EMBL/GenBank/DDBJ whole genome shotgun (WGS) entry which is preliminary data.</text>
</comment>
<proteinExistence type="predicted"/>
<dbReference type="Proteomes" id="UP000324907">
    <property type="component" value="Unassembled WGS sequence"/>
</dbReference>
<gene>
    <name evidence="6" type="ORF">FNF27_05146</name>
    <name evidence="4" type="ORF">FNF28_07265</name>
    <name evidence="3" type="ORF">FNF29_06038</name>
    <name evidence="5" type="ORF">FNF31_05646</name>
</gene>
<dbReference type="Gene3D" id="3.30.450.40">
    <property type="match status" value="2"/>
</dbReference>
<dbReference type="Proteomes" id="UP000323011">
    <property type="component" value="Unassembled WGS sequence"/>
</dbReference>
<organism evidence="3 8">
    <name type="scientific">Cafeteria roenbergensis</name>
    <name type="common">Marine flagellate</name>
    <dbReference type="NCBI Taxonomy" id="33653"/>
    <lineage>
        <taxon>Eukaryota</taxon>
        <taxon>Sar</taxon>
        <taxon>Stramenopiles</taxon>
        <taxon>Bigyra</taxon>
        <taxon>Opalozoa</taxon>
        <taxon>Bicosoecida</taxon>
        <taxon>Cafeteriaceae</taxon>
        <taxon>Cafeteria</taxon>
    </lineage>
</organism>